<dbReference type="Pfam" id="PF23646">
    <property type="entry name" value="IgD2_Trs65"/>
    <property type="match status" value="1"/>
</dbReference>
<dbReference type="GO" id="GO:0065003">
    <property type="term" value="P:protein-containing complex assembly"/>
    <property type="evidence" value="ECO:0007669"/>
    <property type="project" value="EnsemblFungi"/>
</dbReference>
<dbReference type="PANTHER" id="PTHR28159:SF1">
    <property type="entry name" value="TRAFFICKING PROTEIN PARTICLE COMPLEX II-SPECIFIC SUBUNIT 65"/>
    <property type="match status" value="1"/>
</dbReference>
<reference evidence="4" key="1">
    <citation type="journal article" date="2012" name="G3 (Bethesda)">
        <title>Pichia sorbitophila, an interspecies yeast hybrid reveals early steps of genome resolution following polyploidization.</title>
        <authorList>
            <person name="Leh Louis V."/>
            <person name="Despons L."/>
            <person name="Friedrich A."/>
            <person name="Martin T."/>
            <person name="Durrens P."/>
            <person name="Casaregola S."/>
            <person name="Neuveglise C."/>
            <person name="Fairhead C."/>
            <person name="Marck C."/>
            <person name="Cruz J.A."/>
            <person name="Straub M.L."/>
            <person name="Kugler V."/>
            <person name="Sacerdot C."/>
            <person name="Uzunov Z."/>
            <person name="Thierry A."/>
            <person name="Weiss S."/>
            <person name="Bleykasten C."/>
            <person name="De Montigny J."/>
            <person name="Jacques N."/>
            <person name="Jung P."/>
            <person name="Lemaire M."/>
            <person name="Mallet S."/>
            <person name="Morel G."/>
            <person name="Richard G.F."/>
            <person name="Sarkar A."/>
            <person name="Savel G."/>
            <person name="Schacherer J."/>
            <person name="Seret M.L."/>
            <person name="Talla E."/>
            <person name="Samson G."/>
            <person name="Jubin C."/>
            <person name="Poulain J."/>
            <person name="Vacherie B."/>
            <person name="Barbe V."/>
            <person name="Pelletier E."/>
            <person name="Sherman D.J."/>
            <person name="Westhof E."/>
            <person name="Weissenbach J."/>
            <person name="Baret P.V."/>
            <person name="Wincker P."/>
            <person name="Gaillardin C."/>
            <person name="Dujon B."/>
            <person name="Souciet J.L."/>
        </authorList>
    </citation>
    <scope>NUCLEOTIDE SEQUENCE [LARGE SCALE GENOMIC DNA]</scope>
    <source>
        <strain evidence="4">CBS 270.75 / DBVPG 7215 / KCTC 17166 / NRRL Y-17582</strain>
    </source>
</reference>
<organism evidence="3 4">
    <name type="scientific">Eremothecium cymbalariae (strain CBS 270.75 / DBVPG 7215 / KCTC 17166 / NRRL Y-17582)</name>
    <name type="common">Yeast</name>
    <dbReference type="NCBI Taxonomy" id="931890"/>
    <lineage>
        <taxon>Eukaryota</taxon>
        <taxon>Fungi</taxon>
        <taxon>Dikarya</taxon>
        <taxon>Ascomycota</taxon>
        <taxon>Saccharomycotina</taxon>
        <taxon>Saccharomycetes</taxon>
        <taxon>Saccharomycetales</taxon>
        <taxon>Saccharomycetaceae</taxon>
        <taxon>Eremothecium</taxon>
    </lineage>
</organism>
<name>G8JXC7_ERECY</name>
<evidence type="ECO:0000259" key="2">
    <source>
        <dbReference type="Pfam" id="PF23646"/>
    </source>
</evidence>
<dbReference type="Pfam" id="PF23645">
    <property type="entry name" value="IgD1_Trs65"/>
    <property type="match status" value="1"/>
</dbReference>
<sequence>MELLLPVSEESLDCQPLSYIRALHELRQFLIFDEDLAIYLHFDAELFQFKKLTVYINEAIIFESHNFDIWQNINGSAQLLLKLDSKLVRHNMFRTNVVMNNGNRNKITFQVQYTEVCQDMLSSSPKYLCNDDLLPSFEQVRLGNNKSEEVTVSPEPAEIKLQYNIHSLLNVRLRKFTLKSKNMILSSLDFQTSKLFREVVDDPEITVNFISYELIDGLSSVVIEPLSEIEFPLVLTHYDSYSINYGLSKNKTHPHRGRIVIKYQLKNKDQKHQIITSWDTDLSPKKPVQQSNALSVPPASQPQSYLTPYMGSVSMFGGYSQKYAGSTTSLQPPQSRLLSNVVFKFINHSIVSPVGCKFSLHLQIHNSSLYSLNLVVYYSSLRSRESHDNRRKRIYEGIILLSNDFKVPIIEPGETYELELSCIGIIAGYYNILRGLKVVDLGTKEVVEIGRNVSILIK</sequence>
<dbReference type="PANTHER" id="PTHR28159">
    <property type="entry name" value="TRAFFICKING PROTEIN PARTICLE COMPLEX II-SPECIFIC SUBUNIT 65"/>
    <property type="match status" value="1"/>
</dbReference>
<proteinExistence type="predicted"/>
<keyword evidence="4" id="KW-1185">Reference proteome</keyword>
<dbReference type="GeneID" id="11469924"/>
<dbReference type="STRING" id="931890.G8JXC7"/>
<dbReference type="OMA" id="VMNNGYN"/>
<dbReference type="RefSeq" id="XP_003648318.1">
    <property type="nucleotide sequence ID" value="XM_003648270.1"/>
</dbReference>
<dbReference type="KEGG" id="erc:Ecym_8216"/>
<dbReference type="InParanoid" id="G8JXC7"/>
<dbReference type="GO" id="GO:0006891">
    <property type="term" value="P:intra-Golgi vesicle-mediated transport"/>
    <property type="evidence" value="ECO:0007669"/>
    <property type="project" value="EnsemblFungi"/>
</dbReference>
<evidence type="ECO:0000259" key="1">
    <source>
        <dbReference type="Pfam" id="PF23645"/>
    </source>
</evidence>
<dbReference type="HOGENOM" id="CLU_042571_0_0_1"/>
<feature type="domain" description="Trafficking protein particle complex II-specific subunit 65 IgD1" evidence="1">
    <location>
        <begin position="11"/>
        <end position="143"/>
    </location>
</feature>
<dbReference type="GO" id="GO:1990071">
    <property type="term" value="C:TRAPPII protein complex"/>
    <property type="evidence" value="ECO:0007669"/>
    <property type="project" value="EnsemblFungi"/>
</dbReference>
<dbReference type="InterPro" id="IPR055426">
    <property type="entry name" value="IgD2_Trs65"/>
</dbReference>
<dbReference type="eggNOG" id="ENOG502QSDT">
    <property type="taxonomic scope" value="Eukaryota"/>
</dbReference>
<gene>
    <name evidence="3" type="ordered locus">Ecym_8216</name>
</gene>
<dbReference type="GO" id="GO:0005085">
    <property type="term" value="F:guanyl-nucleotide exchange factor activity"/>
    <property type="evidence" value="ECO:0007669"/>
    <property type="project" value="EnsemblFungi"/>
</dbReference>
<feature type="domain" description="Trafficking protein particle complex II-specific subunit 65 IgD2" evidence="2">
    <location>
        <begin position="167"/>
        <end position="281"/>
    </location>
</feature>
<evidence type="ECO:0000313" key="3">
    <source>
        <dbReference type="EMBL" id="AET41501.1"/>
    </source>
</evidence>
<evidence type="ECO:0000313" key="4">
    <source>
        <dbReference type="Proteomes" id="UP000006790"/>
    </source>
</evidence>
<dbReference type="EMBL" id="CP002504">
    <property type="protein sequence ID" value="AET41501.1"/>
    <property type="molecule type" value="Genomic_DNA"/>
</dbReference>
<dbReference type="OrthoDB" id="4048430at2759"/>
<dbReference type="InterPro" id="IPR024662">
    <property type="entry name" value="Trs65"/>
</dbReference>
<dbReference type="FunCoup" id="G8JXC7">
    <property type="interactions" value="60"/>
</dbReference>
<dbReference type="InterPro" id="IPR055425">
    <property type="entry name" value="IgD1_Trs65"/>
</dbReference>
<protein>
    <submittedName>
        <fullName evidence="3">Uncharacterized protein</fullName>
    </submittedName>
</protein>
<accession>G8JXC7</accession>
<dbReference type="GO" id="GO:0005802">
    <property type="term" value="C:trans-Golgi network"/>
    <property type="evidence" value="ECO:0007669"/>
    <property type="project" value="EnsemblFungi"/>
</dbReference>
<dbReference type="AlphaFoldDB" id="G8JXC7"/>
<dbReference type="Proteomes" id="UP000006790">
    <property type="component" value="Chromosome 8"/>
</dbReference>